<proteinExistence type="predicted"/>
<keyword evidence="2" id="KW-0496">Mitochondrion</keyword>
<feature type="transmembrane region" description="Helical" evidence="1">
    <location>
        <begin position="80"/>
        <end position="98"/>
    </location>
</feature>
<sequence>MSMLMTMNMMLSFLFIFIQHPLSMSIIIIIQTIIIAMMTGMMLGSFWFSYIIMIIMSSGMLVLFIYMASIASNEKFNMSIKMMIMMVLSMPLMLFINKFEENIYWLNNNYMNLNLNKLFSSTSMFITLMLVIYLLYTMITVSKIVNINNGPLRINK</sequence>
<feature type="transmembrane region" description="Helical" evidence="1">
    <location>
        <begin position="46"/>
        <end position="68"/>
    </location>
</feature>
<feature type="transmembrane region" description="Helical" evidence="1">
    <location>
        <begin position="118"/>
        <end position="136"/>
    </location>
</feature>
<dbReference type="EMBL" id="MW619645">
    <property type="protein sequence ID" value="UPL65296.1"/>
    <property type="molecule type" value="Genomic_DNA"/>
</dbReference>
<keyword evidence="1" id="KW-0812">Transmembrane</keyword>
<keyword evidence="1" id="KW-1133">Transmembrane helix</keyword>
<protein>
    <submittedName>
        <fullName evidence="2">NADH dehydrogenase subunit 6</fullName>
    </submittedName>
</protein>
<name>A0A8T9ZWV0_9HEMI</name>
<accession>A0A8T9ZWV0</accession>
<geneLocation type="mitochondrion" evidence="2"/>
<evidence type="ECO:0000256" key="1">
    <source>
        <dbReference type="SAM" id="Phobius"/>
    </source>
</evidence>
<organism evidence="2">
    <name type="scientific">Appolonius crassus</name>
    <dbReference type="NCBI Taxonomy" id="2813428"/>
    <lineage>
        <taxon>Eukaryota</taxon>
        <taxon>Metazoa</taxon>
        <taxon>Ecdysozoa</taxon>
        <taxon>Arthropoda</taxon>
        <taxon>Hexapoda</taxon>
        <taxon>Insecta</taxon>
        <taxon>Pterygota</taxon>
        <taxon>Neoptera</taxon>
        <taxon>Paraneoptera</taxon>
        <taxon>Hemiptera</taxon>
        <taxon>Heteroptera</taxon>
        <taxon>Panheteroptera</taxon>
        <taxon>Pentatomomorpha</taxon>
        <taxon>Lygaeoidea</taxon>
        <taxon>Rhyparochromidae</taxon>
        <taxon>Rhyparochrominae</taxon>
        <taxon>Appolonius</taxon>
    </lineage>
</organism>
<keyword evidence="1" id="KW-0472">Membrane</keyword>
<evidence type="ECO:0000313" key="2">
    <source>
        <dbReference type="EMBL" id="UPL65296.1"/>
    </source>
</evidence>
<dbReference type="AlphaFoldDB" id="A0A8T9ZWV0"/>
<reference evidence="2" key="1">
    <citation type="journal article" date="2022" name="Cladistics">
        <title>Diversification of the phytophagous lineages of true bugs (Insecta: Hemiptera: Heteroptera) shortly after that of the flowering plants.</title>
        <authorList>
            <person name="Ye F."/>
            <person name="Kment P."/>
            <person name="Redei D."/>
            <person name="Luo J.Y."/>
            <person name="Wang Y.H."/>
            <person name="Kuechler S.M."/>
            <person name="Zhang W.W."/>
            <person name="Chen P.P."/>
            <person name="Wu H.Y."/>
            <person name="Wu Y.Z."/>
            <person name="Sun X.Y."/>
            <person name="Ding L."/>
            <person name="Wang Y.R."/>
            <person name="Xie Q."/>
        </authorList>
    </citation>
    <scope>NUCLEOTIDE SEQUENCE</scope>
</reference>